<keyword evidence="2" id="KW-0732">Signal</keyword>
<feature type="region of interest" description="Disordered" evidence="1">
    <location>
        <begin position="99"/>
        <end position="134"/>
    </location>
</feature>
<comment type="caution">
    <text evidence="3">The sequence shown here is derived from an EMBL/GenBank/DDBJ whole genome shotgun (WGS) entry which is preliminary data.</text>
</comment>
<protein>
    <submittedName>
        <fullName evidence="3">Uncharacterized protein</fullName>
    </submittedName>
</protein>
<dbReference type="AlphaFoldDB" id="A0A1F5V768"/>
<gene>
    <name evidence="3" type="ORF">A2Y62_09635</name>
</gene>
<dbReference type="EMBL" id="MFGW01000232">
    <property type="protein sequence ID" value="OGF58761.1"/>
    <property type="molecule type" value="Genomic_DNA"/>
</dbReference>
<proteinExistence type="predicted"/>
<sequence>MKRIFFPFLLMNTLISIFFSFAFAQQQTNELWNKALEIFKANEKWVPGTMMQKTELLNKKGKVESIEEMLIKLQPDEKEKLKSEIVKVIRDGKDITAEVKEKQQKAEEKRAQDKKEKDSSASFNSDETPFNPDLQNKVKYSLRKDTQTIGGRLCAGFDYTFDMEYTENGKKKTVQSKGMAWLNSETGHPMKLEYTLQPLPSRMKSLWMIFLYEVTLDGKLYAKEMRMEGEGGILFIKKKIRSITTFSDYWWGENLTDDK</sequence>
<feature type="chain" id="PRO_5009521919" evidence="2">
    <location>
        <begin position="25"/>
        <end position="259"/>
    </location>
</feature>
<name>A0A1F5V768_9BACT</name>
<dbReference type="Proteomes" id="UP000178943">
    <property type="component" value="Unassembled WGS sequence"/>
</dbReference>
<evidence type="ECO:0000256" key="2">
    <source>
        <dbReference type="SAM" id="SignalP"/>
    </source>
</evidence>
<reference evidence="3 4" key="1">
    <citation type="journal article" date="2016" name="Nat. Commun.">
        <title>Thousands of microbial genomes shed light on interconnected biogeochemical processes in an aquifer system.</title>
        <authorList>
            <person name="Anantharaman K."/>
            <person name="Brown C.T."/>
            <person name="Hug L.A."/>
            <person name="Sharon I."/>
            <person name="Castelle C.J."/>
            <person name="Probst A.J."/>
            <person name="Thomas B.C."/>
            <person name="Singh A."/>
            <person name="Wilkins M.J."/>
            <person name="Karaoz U."/>
            <person name="Brodie E.L."/>
            <person name="Williams K.H."/>
            <person name="Hubbard S.S."/>
            <person name="Banfield J.F."/>
        </authorList>
    </citation>
    <scope>NUCLEOTIDE SEQUENCE [LARGE SCALE GENOMIC DNA]</scope>
</reference>
<dbReference type="STRING" id="1817863.A2Y62_09635"/>
<accession>A0A1F5V768</accession>
<evidence type="ECO:0000256" key="1">
    <source>
        <dbReference type="SAM" id="MobiDB-lite"/>
    </source>
</evidence>
<feature type="signal peptide" evidence="2">
    <location>
        <begin position="1"/>
        <end position="24"/>
    </location>
</feature>
<organism evidence="3 4">
    <name type="scientific">Candidatus Fischerbacteria bacterium RBG_13_37_8</name>
    <dbReference type="NCBI Taxonomy" id="1817863"/>
    <lineage>
        <taxon>Bacteria</taxon>
        <taxon>Candidatus Fischeribacteriota</taxon>
    </lineage>
</organism>
<evidence type="ECO:0000313" key="3">
    <source>
        <dbReference type="EMBL" id="OGF58761.1"/>
    </source>
</evidence>
<feature type="compositionally biased region" description="Basic and acidic residues" evidence="1">
    <location>
        <begin position="99"/>
        <end position="119"/>
    </location>
</feature>
<evidence type="ECO:0000313" key="4">
    <source>
        <dbReference type="Proteomes" id="UP000178943"/>
    </source>
</evidence>